<reference evidence="1 2" key="1">
    <citation type="journal article" date="2015" name="Genome Biol. Evol.">
        <title>Characterization of Three Mycobacterium spp. with Potential Use in Bioremediation by Genome Sequencing and Comparative Genomics.</title>
        <authorList>
            <person name="Das S."/>
            <person name="Pettersson B.M."/>
            <person name="Behra P.R."/>
            <person name="Ramesh M."/>
            <person name="Dasgupta S."/>
            <person name="Bhattacharya A."/>
            <person name="Kirsebom L.A."/>
        </authorList>
    </citation>
    <scope>NUCLEOTIDE SEQUENCE [LARGE SCALE GENOMIC DNA]</scope>
    <source>
        <strain evidence="1 2">DSM 43826</strain>
    </source>
</reference>
<proteinExistence type="predicted"/>
<organism evidence="1 2">
    <name type="scientific">Mycolicibacterium chlorophenolicum</name>
    <dbReference type="NCBI Taxonomy" id="37916"/>
    <lineage>
        <taxon>Bacteria</taxon>
        <taxon>Bacillati</taxon>
        <taxon>Actinomycetota</taxon>
        <taxon>Actinomycetes</taxon>
        <taxon>Mycobacteriales</taxon>
        <taxon>Mycobacteriaceae</taxon>
        <taxon>Mycolicibacterium</taxon>
    </lineage>
</organism>
<dbReference type="PATRIC" id="fig|37916.4.peg.889"/>
<protein>
    <submittedName>
        <fullName evidence="1">Uncharacterized protein</fullName>
    </submittedName>
</protein>
<dbReference type="Proteomes" id="UP000036513">
    <property type="component" value="Unassembled WGS sequence"/>
</dbReference>
<name>A0A0J6WL10_9MYCO</name>
<comment type="caution">
    <text evidence="1">The sequence shown here is derived from an EMBL/GenBank/DDBJ whole genome shotgun (WGS) entry which is preliminary data.</text>
</comment>
<evidence type="ECO:0000313" key="1">
    <source>
        <dbReference type="EMBL" id="KMO82397.1"/>
    </source>
</evidence>
<keyword evidence="2" id="KW-1185">Reference proteome</keyword>
<dbReference type="AlphaFoldDB" id="A0A0J6WL10"/>
<dbReference type="EMBL" id="JYNL01000009">
    <property type="protein sequence ID" value="KMO82397.1"/>
    <property type="molecule type" value="Genomic_DNA"/>
</dbReference>
<accession>A0A0J6WL10</accession>
<sequence length="126" mass="13538">MKITVIPTMYRDASNWKVHGEIHLQGELAEADIQAARAALSDGLYYVPGQIGLTHYGSGEYSSYPTEDDHGWQEMCLDEIKVIDADQVSRRLSVAAGPEDGGTAADLVARLTAAARAGWNPALHAA</sequence>
<dbReference type="RefSeq" id="WP_048469022.1">
    <property type="nucleotide sequence ID" value="NZ_JYNL01000009.1"/>
</dbReference>
<dbReference type="STRING" id="37916.MCHLDSM_01020"/>
<gene>
    <name evidence="1" type="ORF">MCHLDSM_01020</name>
</gene>
<evidence type="ECO:0000313" key="2">
    <source>
        <dbReference type="Proteomes" id="UP000036513"/>
    </source>
</evidence>